<dbReference type="SUPFAM" id="SSF54001">
    <property type="entry name" value="Cysteine proteinases"/>
    <property type="match status" value="1"/>
</dbReference>
<keyword evidence="5" id="KW-0788">Thiol protease</keyword>
<dbReference type="InterPro" id="IPR038765">
    <property type="entry name" value="Papain-like_cys_pep_sf"/>
</dbReference>
<evidence type="ECO:0000256" key="5">
    <source>
        <dbReference type="ARBA" id="ARBA00022807"/>
    </source>
</evidence>
<dbReference type="GO" id="GO:0008235">
    <property type="term" value="F:metalloexopeptidase activity"/>
    <property type="evidence" value="ECO:0007669"/>
    <property type="project" value="TreeGrafter"/>
</dbReference>
<evidence type="ECO:0000259" key="8">
    <source>
        <dbReference type="Pfam" id="PF00877"/>
    </source>
</evidence>
<dbReference type="Gene3D" id="3.40.140.10">
    <property type="entry name" value="Cytidine Deaminase, domain 2"/>
    <property type="match status" value="1"/>
</dbReference>
<dbReference type="GO" id="GO:0008234">
    <property type="term" value="F:cysteine-type peptidase activity"/>
    <property type="evidence" value="ECO:0007669"/>
    <property type="project" value="UniProtKB-KW"/>
</dbReference>
<keyword evidence="3" id="KW-0479">Metal-binding</keyword>
<dbReference type="EMBL" id="CADIKH010000014">
    <property type="protein sequence ID" value="CAB3758608.1"/>
    <property type="molecule type" value="Genomic_DNA"/>
</dbReference>
<name>A0A6J5DX33_9BURK</name>
<gene>
    <name evidence="10" type="ORF">LMG29542_03385</name>
</gene>
<dbReference type="Gene3D" id="3.90.1720.10">
    <property type="entry name" value="endopeptidase domain like (from Nostoc punctiforme)"/>
    <property type="match status" value="1"/>
</dbReference>
<dbReference type="PANTHER" id="PTHR34858">
    <property type="entry name" value="CYSO-CYSTEINE PEPTIDASE"/>
    <property type="match status" value="1"/>
</dbReference>
<evidence type="ECO:0000256" key="4">
    <source>
        <dbReference type="ARBA" id="ARBA00022801"/>
    </source>
</evidence>
<evidence type="ECO:0000256" key="3">
    <source>
        <dbReference type="ARBA" id="ARBA00022723"/>
    </source>
</evidence>
<evidence type="ECO:0000313" key="11">
    <source>
        <dbReference type="Proteomes" id="UP000494363"/>
    </source>
</evidence>
<protein>
    <recommendedName>
        <fullName evidence="12">NlpC/P60 domain-containing protein</fullName>
    </recommendedName>
</protein>
<dbReference type="Proteomes" id="UP000494363">
    <property type="component" value="Unassembled WGS sequence"/>
</dbReference>
<dbReference type="SUPFAM" id="SSF102712">
    <property type="entry name" value="JAB1/MPN domain"/>
    <property type="match status" value="1"/>
</dbReference>
<comment type="similarity">
    <text evidence="1">Belongs to the peptidase C40 family.</text>
</comment>
<evidence type="ECO:0000256" key="2">
    <source>
        <dbReference type="ARBA" id="ARBA00022670"/>
    </source>
</evidence>
<dbReference type="InterPro" id="IPR028090">
    <property type="entry name" value="JAB_dom_prok"/>
</dbReference>
<dbReference type="RefSeq" id="WP_175227607.1">
    <property type="nucleotide sequence ID" value="NZ_CADIKH010000014.1"/>
</dbReference>
<dbReference type="InterPro" id="IPR000064">
    <property type="entry name" value="NLP_P60_dom"/>
</dbReference>
<evidence type="ECO:0000256" key="1">
    <source>
        <dbReference type="ARBA" id="ARBA00007074"/>
    </source>
</evidence>
<evidence type="ECO:0000259" key="9">
    <source>
        <dbReference type="Pfam" id="PF14464"/>
    </source>
</evidence>
<dbReference type="PANTHER" id="PTHR34858:SF1">
    <property type="entry name" value="CYSO-CYSTEINE PEPTIDASE"/>
    <property type="match status" value="1"/>
</dbReference>
<dbReference type="InterPro" id="IPR051929">
    <property type="entry name" value="VirAsm_ModProt"/>
</dbReference>
<keyword evidence="4" id="KW-0378">Hydrolase</keyword>
<evidence type="ECO:0000256" key="6">
    <source>
        <dbReference type="ARBA" id="ARBA00022833"/>
    </source>
</evidence>
<dbReference type="CDD" id="cd08073">
    <property type="entry name" value="MPN_NLPC_P60"/>
    <property type="match status" value="1"/>
</dbReference>
<keyword evidence="7" id="KW-0482">Metalloprotease</keyword>
<evidence type="ECO:0000313" key="10">
    <source>
        <dbReference type="EMBL" id="CAB3758608.1"/>
    </source>
</evidence>
<dbReference type="Pfam" id="PF14464">
    <property type="entry name" value="Prok-JAB"/>
    <property type="match status" value="1"/>
</dbReference>
<organism evidence="10 11">
    <name type="scientific">Paraburkholderia humisilvae</name>
    <dbReference type="NCBI Taxonomy" id="627669"/>
    <lineage>
        <taxon>Bacteria</taxon>
        <taxon>Pseudomonadati</taxon>
        <taxon>Pseudomonadota</taxon>
        <taxon>Betaproteobacteria</taxon>
        <taxon>Burkholderiales</taxon>
        <taxon>Burkholderiaceae</taxon>
        <taxon>Paraburkholderia</taxon>
    </lineage>
</organism>
<dbReference type="Pfam" id="PF00877">
    <property type="entry name" value="NLPC_P60"/>
    <property type="match status" value="1"/>
</dbReference>
<reference evidence="10 11" key="1">
    <citation type="submission" date="2020-04" db="EMBL/GenBank/DDBJ databases">
        <authorList>
            <person name="De Canck E."/>
        </authorList>
    </citation>
    <scope>NUCLEOTIDE SEQUENCE [LARGE SCALE GENOMIC DNA]</scope>
    <source>
        <strain evidence="10 11">LMG 29542</strain>
    </source>
</reference>
<keyword evidence="2" id="KW-0645">Protease</keyword>
<feature type="domain" description="JAB" evidence="9">
    <location>
        <begin position="16"/>
        <end position="102"/>
    </location>
</feature>
<evidence type="ECO:0008006" key="12">
    <source>
        <dbReference type="Google" id="ProtNLM"/>
    </source>
</evidence>
<feature type="domain" description="NlpC/P60" evidence="8">
    <location>
        <begin position="123"/>
        <end position="247"/>
    </location>
</feature>
<accession>A0A6J5DX33</accession>
<dbReference type="GO" id="GO:0008270">
    <property type="term" value="F:zinc ion binding"/>
    <property type="evidence" value="ECO:0007669"/>
    <property type="project" value="TreeGrafter"/>
</dbReference>
<dbReference type="AlphaFoldDB" id="A0A6J5DX33"/>
<proteinExistence type="inferred from homology"/>
<keyword evidence="11" id="KW-1185">Reference proteome</keyword>
<evidence type="ECO:0000256" key="7">
    <source>
        <dbReference type="ARBA" id="ARBA00023049"/>
    </source>
</evidence>
<sequence>MNTPTPDFTAVLPLIQLHADAQAPRECCGLVVRRPDGALKYMPCRNLAHEADQFTIDPADAAHAEDAGEIVAYAHSHVFTPPTPTDADRASMAQTGLPWIIVNHPLGTFTVNQPVPFLAPFPGRTFVHGVHDCYGIVRDWYAVELGITLNDYPRQYGWWDREDGPDLYRENFGQEGFVVVHEGPLDAAALGALHAHDLLLMRIRAKRDNHMAVYVGGNVILHHLVDQLSRREVLQEFYQRRTSAVLRHRSMLDLMEEA</sequence>
<keyword evidence="6" id="KW-0862">Zinc</keyword>
<dbReference type="GO" id="GO:0006508">
    <property type="term" value="P:proteolysis"/>
    <property type="evidence" value="ECO:0007669"/>
    <property type="project" value="UniProtKB-KW"/>
</dbReference>